<dbReference type="GeneID" id="37018071"/>
<evidence type="ECO:0000313" key="10">
    <source>
        <dbReference type="Proteomes" id="UP000245771"/>
    </source>
</evidence>
<feature type="transmembrane region" description="Helical" evidence="7">
    <location>
        <begin position="157"/>
        <end position="176"/>
    </location>
</feature>
<comment type="similarity">
    <text evidence="2">Belongs to the peptidase S54 family.</text>
</comment>
<evidence type="ECO:0000259" key="8">
    <source>
        <dbReference type="Pfam" id="PF01694"/>
    </source>
</evidence>
<sequence>VPSNFMFWFIMGLNVIVFGMWQLAISQAEQGDPTLFFLMFKNFTSGLSNFFEGRYWTLLTACFSHKDYAHMFVNMLTYFFFGRTILNLVGGRSFLFFYFAAGLASSSLSLFSDFLGHDASRPKEGQQKKPQFSLGASGSIIAIVTCFSSIKPRATFLFYFILPVQARLLIPALLLYDLWGMFGTEPHKTLWDKNTFVDSAGHVGGIIAGRLYWIFKLKRFRVMW</sequence>
<dbReference type="Proteomes" id="UP000245771">
    <property type="component" value="Unassembled WGS sequence"/>
</dbReference>
<keyword evidence="10" id="KW-1185">Reference proteome</keyword>
<dbReference type="GO" id="GO:0004252">
    <property type="term" value="F:serine-type endopeptidase activity"/>
    <property type="evidence" value="ECO:0007669"/>
    <property type="project" value="InterPro"/>
</dbReference>
<reference evidence="9 10" key="1">
    <citation type="journal article" date="2018" name="Mol. Biol. Evol.">
        <title>Broad Genomic Sampling Reveals a Smut Pathogenic Ancestry of the Fungal Clade Ustilaginomycotina.</title>
        <authorList>
            <person name="Kijpornyongpan T."/>
            <person name="Mondo S.J."/>
            <person name="Barry K."/>
            <person name="Sandor L."/>
            <person name="Lee J."/>
            <person name="Lipzen A."/>
            <person name="Pangilinan J."/>
            <person name="LaButti K."/>
            <person name="Hainaut M."/>
            <person name="Henrissat B."/>
            <person name="Grigoriev I.V."/>
            <person name="Spatafora J.W."/>
            <person name="Aime M.C."/>
        </authorList>
    </citation>
    <scope>NUCLEOTIDE SEQUENCE [LARGE SCALE GENOMIC DNA]</scope>
    <source>
        <strain evidence="9 10">MCA 3882</strain>
    </source>
</reference>
<feature type="transmembrane region" description="Helical" evidence="7">
    <location>
        <begin position="93"/>
        <end position="112"/>
    </location>
</feature>
<dbReference type="FunCoup" id="A0A316VQG4">
    <property type="interactions" value="316"/>
</dbReference>
<accession>A0A316VQG4</accession>
<dbReference type="GO" id="GO:0016020">
    <property type="term" value="C:membrane"/>
    <property type="evidence" value="ECO:0007669"/>
    <property type="project" value="UniProtKB-SubCell"/>
</dbReference>
<dbReference type="RefSeq" id="XP_025358703.1">
    <property type="nucleotide sequence ID" value="XM_025496290.1"/>
</dbReference>
<keyword evidence="3 7" id="KW-0812">Transmembrane</keyword>
<feature type="domain" description="Peptidase S54 rhomboid" evidence="8">
    <location>
        <begin position="53"/>
        <end position="217"/>
    </location>
</feature>
<protein>
    <submittedName>
        <fullName evidence="9">Rhomboid-domain-containing protein</fullName>
    </submittedName>
</protein>
<comment type="subcellular location">
    <subcellularLocation>
        <location evidence="1">Membrane</location>
        <topology evidence="1">Multi-pass membrane protein</topology>
    </subcellularLocation>
</comment>
<keyword evidence="5 7" id="KW-1133">Transmembrane helix</keyword>
<feature type="transmembrane region" description="Helical" evidence="7">
    <location>
        <begin position="132"/>
        <end position="150"/>
    </location>
</feature>
<proteinExistence type="inferred from homology"/>
<dbReference type="PANTHER" id="PTHR43731">
    <property type="entry name" value="RHOMBOID PROTEASE"/>
    <property type="match status" value="1"/>
</dbReference>
<evidence type="ECO:0000256" key="1">
    <source>
        <dbReference type="ARBA" id="ARBA00004141"/>
    </source>
</evidence>
<organism evidence="9 10">
    <name type="scientific">Meira miltonrushii</name>
    <dbReference type="NCBI Taxonomy" id="1280837"/>
    <lineage>
        <taxon>Eukaryota</taxon>
        <taxon>Fungi</taxon>
        <taxon>Dikarya</taxon>
        <taxon>Basidiomycota</taxon>
        <taxon>Ustilaginomycotina</taxon>
        <taxon>Exobasidiomycetes</taxon>
        <taxon>Exobasidiales</taxon>
        <taxon>Brachybasidiaceae</taxon>
        <taxon>Meira</taxon>
    </lineage>
</organism>
<dbReference type="InterPro" id="IPR022764">
    <property type="entry name" value="Peptidase_S54_rhomboid_dom"/>
</dbReference>
<dbReference type="EMBL" id="KZ819602">
    <property type="protein sequence ID" value="PWN38401.1"/>
    <property type="molecule type" value="Genomic_DNA"/>
</dbReference>
<feature type="transmembrane region" description="Helical" evidence="7">
    <location>
        <begin position="6"/>
        <end position="23"/>
    </location>
</feature>
<name>A0A316VQG4_9BASI</name>
<dbReference type="AlphaFoldDB" id="A0A316VQG4"/>
<dbReference type="Pfam" id="PF01694">
    <property type="entry name" value="Rhomboid"/>
    <property type="match status" value="1"/>
</dbReference>
<evidence type="ECO:0000256" key="4">
    <source>
        <dbReference type="ARBA" id="ARBA00022801"/>
    </source>
</evidence>
<dbReference type="Gene3D" id="1.20.1540.10">
    <property type="entry name" value="Rhomboid-like"/>
    <property type="match status" value="1"/>
</dbReference>
<evidence type="ECO:0000256" key="5">
    <source>
        <dbReference type="ARBA" id="ARBA00022989"/>
    </source>
</evidence>
<dbReference type="PANTHER" id="PTHR43731:SF14">
    <property type="entry name" value="PRESENILIN-ASSOCIATED RHOMBOID-LIKE PROTEIN, MITOCHONDRIAL"/>
    <property type="match status" value="1"/>
</dbReference>
<dbReference type="SUPFAM" id="SSF144091">
    <property type="entry name" value="Rhomboid-like"/>
    <property type="match status" value="1"/>
</dbReference>
<dbReference type="InterPro" id="IPR050925">
    <property type="entry name" value="Rhomboid_protease_S54"/>
</dbReference>
<feature type="transmembrane region" description="Helical" evidence="7">
    <location>
        <begin position="196"/>
        <end position="215"/>
    </location>
</feature>
<dbReference type="OrthoDB" id="418595at2759"/>
<dbReference type="GO" id="GO:0006465">
    <property type="term" value="P:signal peptide processing"/>
    <property type="evidence" value="ECO:0007669"/>
    <property type="project" value="TreeGrafter"/>
</dbReference>
<feature type="transmembrane region" description="Helical" evidence="7">
    <location>
        <begin position="68"/>
        <end position="86"/>
    </location>
</feature>
<keyword evidence="6 7" id="KW-0472">Membrane</keyword>
<keyword evidence="4" id="KW-0378">Hydrolase</keyword>
<evidence type="ECO:0000256" key="3">
    <source>
        <dbReference type="ARBA" id="ARBA00022692"/>
    </source>
</evidence>
<dbReference type="STRING" id="1280837.A0A316VQG4"/>
<evidence type="ECO:0000256" key="7">
    <source>
        <dbReference type="SAM" id="Phobius"/>
    </source>
</evidence>
<evidence type="ECO:0000256" key="2">
    <source>
        <dbReference type="ARBA" id="ARBA00009045"/>
    </source>
</evidence>
<gene>
    <name evidence="9" type="ORF">FA14DRAFT_118426</name>
</gene>
<dbReference type="InParanoid" id="A0A316VQG4"/>
<evidence type="ECO:0000256" key="6">
    <source>
        <dbReference type="ARBA" id="ARBA00023136"/>
    </source>
</evidence>
<evidence type="ECO:0000313" key="9">
    <source>
        <dbReference type="EMBL" id="PWN38401.1"/>
    </source>
</evidence>
<feature type="non-terminal residue" evidence="9">
    <location>
        <position position="1"/>
    </location>
</feature>
<dbReference type="InterPro" id="IPR035952">
    <property type="entry name" value="Rhomboid-like_sf"/>
</dbReference>